<comment type="caution">
    <text evidence="2">The sequence shown here is derived from an EMBL/GenBank/DDBJ whole genome shotgun (WGS) entry which is preliminary data.</text>
</comment>
<accession>A0ABV7PIN1</accession>
<dbReference type="Pfam" id="PF10861">
    <property type="entry name" value="DUF2784"/>
    <property type="match status" value="1"/>
</dbReference>
<proteinExistence type="predicted"/>
<dbReference type="RefSeq" id="WP_379734181.1">
    <property type="nucleotide sequence ID" value="NZ_JBHRVV010000001.1"/>
</dbReference>
<evidence type="ECO:0000256" key="1">
    <source>
        <dbReference type="SAM" id="Phobius"/>
    </source>
</evidence>
<evidence type="ECO:0000313" key="2">
    <source>
        <dbReference type="EMBL" id="MFC3457814.1"/>
    </source>
</evidence>
<keyword evidence="1" id="KW-1133">Transmembrane helix</keyword>
<feature type="transmembrane region" description="Helical" evidence="1">
    <location>
        <begin position="95"/>
        <end position="116"/>
    </location>
</feature>
<dbReference type="InterPro" id="IPR021218">
    <property type="entry name" value="DUF2784"/>
</dbReference>
<dbReference type="EMBL" id="JBHRVV010000001">
    <property type="protein sequence ID" value="MFC3457814.1"/>
    <property type="molecule type" value="Genomic_DNA"/>
</dbReference>
<name>A0ABV7PIN1_9BURK</name>
<keyword evidence="1" id="KW-0812">Transmembrane</keyword>
<gene>
    <name evidence="2" type="ORF">ACFOPH_06095</name>
</gene>
<reference evidence="3" key="1">
    <citation type="journal article" date="2019" name="Int. J. Syst. Evol. Microbiol.">
        <title>The Global Catalogue of Microorganisms (GCM) 10K type strain sequencing project: providing services to taxonomists for standard genome sequencing and annotation.</title>
        <authorList>
            <consortium name="The Broad Institute Genomics Platform"/>
            <consortium name="The Broad Institute Genome Sequencing Center for Infectious Disease"/>
            <person name="Wu L."/>
            <person name="Ma J."/>
        </authorList>
    </citation>
    <scope>NUCLEOTIDE SEQUENCE [LARGE SCALE GENOMIC DNA]</scope>
    <source>
        <strain evidence="3">CCM 7480</strain>
    </source>
</reference>
<protein>
    <submittedName>
        <fullName evidence="2">DUF2784 domain-containing protein</fullName>
    </submittedName>
</protein>
<keyword evidence="1" id="KW-0472">Membrane</keyword>
<sequence>MSDALAATAVLLLHLAFVLFVVFGALLVARRPVLAWLHLPAAAWGFFVEFSGRGCPLTAWENLLRVRAGLAGYEGGFIEHHVLRLLYPAGLTRELQLALAAAVVIVNLLLYGWVFLRSRARSGRRP</sequence>
<evidence type="ECO:0000313" key="3">
    <source>
        <dbReference type="Proteomes" id="UP001595665"/>
    </source>
</evidence>
<dbReference type="Proteomes" id="UP001595665">
    <property type="component" value="Unassembled WGS sequence"/>
</dbReference>
<organism evidence="2 3">
    <name type="scientific">Massilia haematophila</name>
    <dbReference type="NCBI Taxonomy" id="457923"/>
    <lineage>
        <taxon>Bacteria</taxon>
        <taxon>Pseudomonadati</taxon>
        <taxon>Pseudomonadota</taxon>
        <taxon>Betaproteobacteria</taxon>
        <taxon>Burkholderiales</taxon>
        <taxon>Oxalobacteraceae</taxon>
        <taxon>Telluria group</taxon>
        <taxon>Massilia</taxon>
    </lineage>
</organism>
<keyword evidence="3" id="KW-1185">Reference proteome</keyword>